<feature type="compositionally biased region" description="Low complexity" evidence="1">
    <location>
        <begin position="88"/>
        <end position="101"/>
    </location>
</feature>
<feature type="region of interest" description="Disordered" evidence="1">
    <location>
        <begin position="1"/>
        <end position="101"/>
    </location>
</feature>
<dbReference type="AlphaFoldDB" id="A0A9R1A6Q9"/>
<feature type="compositionally biased region" description="Basic and acidic residues" evidence="1">
    <location>
        <begin position="418"/>
        <end position="434"/>
    </location>
</feature>
<keyword evidence="3" id="KW-1185">Reference proteome</keyword>
<dbReference type="PANTHER" id="PTHR35707">
    <property type="entry name" value="OS06G0608100 PROTEIN"/>
    <property type="match status" value="1"/>
</dbReference>
<reference evidence="2 3" key="1">
    <citation type="submission" date="2017-09" db="EMBL/GenBank/DDBJ databases">
        <authorList>
            <consortium name="International Durum Wheat Genome Sequencing Consortium (IDWGSC)"/>
            <person name="Milanesi L."/>
        </authorList>
    </citation>
    <scope>NUCLEOTIDE SEQUENCE [LARGE SCALE GENOMIC DNA]</scope>
    <source>
        <strain evidence="3">cv. Svevo</strain>
    </source>
</reference>
<gene>
    <name evidence="2" type="ORF">TRITD_7Bv1G159240</name>
</gene>
<dbReference type="Proteomes" id="UP000324705">
    <property type="component" value="Chromosome 7B"/>
</dbReference>
<evidence type="ECO:0000313" key="2">
    <source>
        <dbReference type="EMBL" id="VAI90164.1"/>
    </source>
</evidence>
<feature type="compositionally biased region" description="Acidic residues" evidence="1">
    <location>
        <begin position="68"/>
        <end position="79"/>
    </location>
</feature>
<name>A0A9R1A6Q9_TRITD</name>
<sequence>MDTSGGSVFKSPATEEETMARKRSRRVSFADTTAVHVFDRDEDFETPPDERPASPSPSPGRPLAGDAAEGDETEGEDESPFGWLGDVGVSSASPGSAAGSMSSFEGDDNFFGVVSASFIQSGRPSDSGMSEDNGHDLTLDSHTFSLHFNNVIPPDDCSLHSAGSLRTLGPESATPLKALKGSESVKSSGGRDALTDMSLCAENPKRYDYTNLSPTLNNLLQEVQEPTSPKDETNFITAKHALTLPAFEKERRQEKSYIGNGVSSDELGSVSSLEEHITSSSDPTGEDNAMVVDIHDKSQISLQEQLHQQSEILNSETVLHTPKTLVQPLQITQGSVSSLRSKRQQIFSPIVHEESSLGSEFMKHGKRISDLDHVLKFKLHESPVAHNRRLLQELSEATEVQDTLCDVPALGSLANHECNSHMDVDGTGRKRSSEENVCAEHSLPEKRAKGPRSPITSLKQLPCVSLSSRMAEESQSEAHDSAQSLSDDWNKVVFSVSDSMKQMHIRPESISKLNLQQLDMLGDMLEKIHVARTHKRLSAAVRIQDSRLAEAMSLHGKLSYEKAKLQINRVKLDKLRNKAQLCQVGIQECRYLKSKISQLRRPTMGAAQMKGGPVYAETSINTCDRLEGNARITEKKLALSMIQQKVENLKISLEHFCNIKGDISEVLRVAEEQLKMRNQRRIINQQASLWELKDIVKRENKRDVILNYRNLLLQRY</sequence>
<feature type="region of interest" description="Disordered" evidence="1">
    <location>
        <begin position="417"/>
        <end position="456"/>
    </location>
</feature>
<proteinExistence type="predicted"/>
<organism evidence="2 3">
    <name type="scientific">Triticum turgidum subsp. durum</name>
    <name type="common">Durum wheat</name>
    <name type="synonym">Triticum durum</name>
    <dbReference type="NCBI Taxonomy" id="4567"/>
    <lineage>
        <taxon>Eukaryota</taxon>
        <taxon>Viridiplantae</taxon>
        <taxon>Streptophyta</taxon>
        <taxon>Embryophyta</taxon>
        <taxon>Tracheophyta</taxon>
        <taxon>Spermatophyta</taxon>
        <taxon>Magnoliopsida</taxon>
        <taxon>Liliopsida</taxon>
        <taxon>Poales</taxon>
        <taxon>Poaceae</taxon>
        <taxon>BOP clade</taxon>
        <taxon>Pooideae</taxon>
        <taxon>Triticodae</taxon>
        <taxon>Triticeae</taxon>
        <taxon>Triticinae</taxon>
        <taxon>Triticum</taxon>
    </lineage>
</organism>
<evidence type="ECO:0000313" key="3">
    <source>
        <dbReference type="Proteomes" id="UP000324705"/>
    </source>
</evidence>
<feature type="region of interest" description="Disordered" evidence="1">
    <location>
        <begin position="268"/>
        <end position="288"/>
    </location>
</feature>
<evidence type="ECO:0000256" key="1">
    <source>
        <dbReference type="SAM" id="MobiDB-lite"/>
    </source>
</evidence>
<accession>A0A9R1A6Q9</accession>
<dbReference type="EMBL" id="LT934124">
    <property type="protein sequence ID" value="VAI90164.1"/>
    <property type="molecule type" value="Genomic_DNA"/>
</dbReference>
<protein>
    <submittedName>
        <fullName evidence="2">Uncharacterized protein</fullName>
    </submittedName>
</protein>
<dbReference type="PANTHER" id="PTHR35707:SF1">
    <property type="entry name" value="SPC7 KINETOCHORE PROTEIN DOMAIN-CONTAINING PROTEIN"/>
    <property type="match status" value="1"/>
</dbReference>
<feature type="region of interest" description="Disordered" evidence="1">
    <location>
        <begin position="169"/>
        <end position="191"/>
    </location>
</feature>
<dbReference type="Gramene" id="TRITD7Bv1G159240.1">
    <property type="protein sequence ID" value="TRITD7Bv1G159240.1"/>
    <property type="gene ID" value="TRITD7Bv1G159240"/>
</dbReference>